<protein>
    <submittedName>
        <fullName evidence="2">Uncharacterized protein</fullName>
    </submittedName>
</protein>
<dbReference type="RefSeq" id="WP_408076019.1">
    <property type="nucleotide sequence ID" value="NZ_JBELQB010000015.1"/>
</dbReference>
<evidence type="ECO:0000313" key="3">
    <source>
        <dbReference type="Proteomes" id="UP001629059"/>
    </source>
</evidence>
<feature type="chain" id="PRO_5047110581" evidence="1">
    <location>
        <begin position="22"/>
        <end position="369"/>
    </location>
</feature>
<name>A0ABW8YFN3_9FLAO</name>
<keyword evidence="1" id="KW-0732">Signal</keyword>
<keyword evidence="3" id="KW-1185">Reference proteome</keyword>
<evidence type="ECO:0000256" key="1">
    <source>
        <dbReference type="SAM" id="SignalP"/>
    </source>
</evidence>
<organism evidence="2 3">
    <name type="scientific">Flavobacterium rhizophilum</name>
    <dbReference type="NCBI Taxonomy" id="3163296"/>
    <lineage>
        <taxon>Bacteria</taxon>
        <taxon>Pseudomonadati</taxon>
        <taxon>Bacteroidota</taxon>
        <taxon>Flavobacteriia</taxon>
        <taxon>Flavobacteriales</taxon>
        <taxon>Flavobacteriaceae</taxon>
        <taxon>Flavobacterium</taxon>
    </lineage>
</organism>
<proteinExistence type="predicted"/>
<feature type="signal peptide" evidence="1">
    <location>
        <begin position="1"/>
        <end position="21"/>
    </location>
</feature>
<accession>A0ABW8YFN3</accession>
<reference evidence="2 3" key="1">
    <citation type="submission" date="2024-06" db="EMBL/GenBank/DDBJ databases">
        <authorList>
            <person name="Kaempfer P."/>
            <person name="Viver T."/>
        </authorList>
    </citation>
    <scope>NUCLEOTIDE SEQUENCE [LARGE SCALE GENOMIC DNA]</scope>
    <source>
        <strain evidence="2 3">ST-75</strain>
    </source>
</reference>
<dbReference type="Proteomes" id="UP001629059">
    <property type="component" value="Unassembled WGS sequence"/>
</dbReference>
<gene>
    <name evidence="2" type="ORF">ABS768_16245</name>
</gene>
<evidence type="ECO:0000313" key="2">
    <source>
        <dbReference type="EMBL" id="MFL9839061.1"/>
    </source>
</evidence>
<dbReference type="EMBL" id="JBELQB010000015">
    <property type="protein sequence ID" value="MFL9839061.1"/>
    <property type="molecule type" value="Genomic_DNA"/>
</dbReference>
<comment type="caution">
    <text evidence="2">The sequence shown here is derived from an EMBL/GenBank/DDBJ whole genome shotgun (WGS) entry which is preliminary data.</text>
</comment>
<dbReference type="PROSITE" id="PS51257">
    <property type="entry name" value="PROKAR_LIPOPROTEIN"/>
    <property type="match status" value="1"/>
</dbReference>
<sequence>MKKLFCFLAIAATAAFTSCSSDDDSGNNDNGGGGDVVTGITLTSSSSTVTLGNAFTFTVKNNLNEDVTAASTIYVDDTALEGNTYTATEAGTYTVHATNGDFTSADVTVTVTEETIVITSLSVSYDEQVVSVNETITFTATANGDMDVTADAVFYVNGTEIEGNTFSSDVVATYQITASYEGYTTDAENDEEYAVVAFLDAVNLTETDFTNTALLYLGTLPTNTTTYDYWRVIAYNSELAFDELTEDPSTFVVYDIVVPATEGTITLPNDDTALFNTITSVVVDNVNYPVVDVNFEGATFGFTSDLSDDTATTIAYTVNVDFNETVSSSNLNINYDGAYSGWYDLSTQGRSANVNSFLSKMSQKSPIRK</sequence>